<proteinExistence type="predicted"/>
<dbReference type="RefSeq" id="WP_011946946.1">
    <property type="nucleotide sequence ID" value="NZ_BAZA01000066.1"/>
</dbReference>
<reference evidence="1" key="2">
    <citation type="submission" date="2022-12" db="EMBL/GenBank/DDBJ databases">
        <title>Comparative genomics of Legionella pneumophila isolates from the West Bank and Germany support molecular epidemiology of Legionnaires disease.</title>
        <authorList>
            <person name="Zayed A.R."/>
            <person name="Bitar D.M."/>
            <person name="Steinert M."/>
            <person name="Lueck C."/>
            <person name="Brettar I."/>
            <person name="Hoefle M.G."/>
            <person name="Bunk B."/>
        </authorList>
    </citation>
    <scope>NUCLEOTIDE SEQUENCE</scope>
    <source>
        <strain evidence="1">H23</strain>
    </source>
</reference>
<dbReference type="EMBL" id="UGOL01000001">
    <property type="protein sequence ID" value="STX80229.1"/>
    <property type="molecule type" value="Genomic_DNA"/>
</dbReference>
<dbReference type="EMBL" id="JAPXIC010000080">
    <property type="protein sequence ID" value="MCZ4719945.1"/>
    <property type="molecule type" value="Genomic_DNA"/>
</dbReference>
<evidence type="ECO:0000313" key="1">
    <source>
        <dbReference type="EMBL" id="MCZ4719945.1"/>
    </source>
</evidence>
<accession>A0A378K6S2</accession>
<sequence>MKSKLEYHFSANADGDESCIEDVDGNEFTPNGSPSHGWTAWTRFFGHKNQSPKYVVKQPRPDKVRSLSDLRDKKLNNEWNRTRYQHELDIWNLVYPDNKAYLFTDNGIRLVLPYLPGKTLFSFTSREEDQLTWCQLNHAVFCEFKRFTELGLKHCDLKYDNFLIERKQDGTFKAYIIDLDSVGKLKPNDQDYDWNIVLASLFDDTGLKSPDVCPPGYIALKSIDVPAENENEARSKLDKIKKELSQKKPTLIRIKNCQQNKLDFYFVYGCLYIGQWGFTKLDEKIISSVNLSNFSGSLVDCRAASVIGNHIKLKQGHISYRLDLYINCLNEKIAELTLLKSQNSPKKLYTPF</sequence>
<dbReference type="AlphaFoldDB" id="A0A378K6S2"/>
<dbReference type="Proteomes" id="UP000254631">
    <property type="component" value="Unassembled WGS sequence"/>
</dbReference>
<dbReference type="InterPro" id="IPR011009">
    <property type="entry name" value="Kinase-like_dom_sf"/>
</dbReference>
<evidence type="ECO:0000313" key="3">
    <source>
        <dbReference type="Proteomes" id="UP000254631"/>
    </source>
</evidence>
<dbReference type="Proteomes" id="UP001071279">
    <property type="component" value="Unassembled WGS sequence"/>
</dbReference>
<reference evidence="2 3" key="1">
    <citation type="submission" date="2018-06" db="EMBL/GenBank/DDBJ databases">
        <authorList>
            <consortium name="Pathogen Informatics"/>
            <person name="Doyle S."/>
        </authorList>
    </citation>
    <scope>NUCLEOTIDE SEQUENCE [LARGE SCALE GENOMIC DNA]</scope>
    <source>
        <strain evidence="2 3">NCTC12000</strain>
    </source>
</reference>
<protein>
    <submittedName>
        <fullName evidence="1">Lpg2050 family Dot/Icm T4SS effector</fullName>
    </submittedName>
</protein>
<evidence type="ECO:0000313" key="2">
    <source>
        <dbReference type="EMBL" id="STX80229.1"/>
    </source>
</evidence>
<dbReference type="Gene3D" id="1.10.510.10">
    <property type="entry name" value="Transferase(Phosphotransferase) domain 1"/>
    <property type="match status" value="1"/>
</dbReference>
<gene>
    <name evidence="2" type="ORF">NCTC12000_02237</name>
    <name evidence="1" type="ORF">O6C86_12085</name>
</gene>
<dbReference type="SUPFAM" id="SSF56112">
    <property type="entry name" value="Protein kinase-like (PK-like)"/>
    <property type="match status" value="1"/>
</dbReference>
<organism evidence="2 3">
    <name type="scientific">Legionella pneumophila</name>
    <dbReference type="NCBI Taxonomy" id="446"/>
    <lineage>
        <taxon>Bacteria</taxon>
        <taxon>Pseudomonadati</taxon>
        <taxon>Pseudomonadota</taxon>
        <taxon>Gammaproteobacteria</taxon>
        <taxon>Legionellales</taxon>
        <taxon>Legionellaceae</taxon>
        <taxon>Legionella</taxon>
    </lineage>
</organism>
<name>A0A378K6S2_LEGPN</name>